<feature type="region of interest" description="Disordered" evidence="1">
    <location>
        <begin position="86"/>
        <end position="238"/>
    </location>
</feature>
<dbReference type="InterPro" id="IPR013087">
    <property type="entry name" value="Znf_C2H2_type"/>
</dbReference>
<proteinExistence type="predicted"/>
<dbReference type="PANTHER" id="PTHR21564:SF4">
    <property type="entry name" value="ZINC FINGER PROTEIN 608"/>
    <property type="match status" value="1"/>
</dbReference>
<feature type="compositionally biased region" description="Polar residues" evidence="1">
    <location>
        <begin position="734"/>
        <end position="746"/>
    </location>
</feature>
<dbReference type="EMBL" id="JABVXQ010000002">
    <property type="protein sequence ID" value="KAF6128374.1"/>
    <property type="molecule type" value="Genomic_DNA"/>
</dbReference>
<comment type="caution">
    <text evidence="3">The sequence shown here is derived from an EMBL/GenBank/DDBJ whole genome shotgun (WGS) entry which is preliminary data.</text>
</comment>
<feature type="compositionally biased region" description="Basic and acidic residues" evidence="1">
    <location>
        <begin position="1103"/>
        <end position="1139"/>
    </location>
</feature>
<dbReference type="Proteomes" id="UP000664940">
    <property type="component" value="Unassembled WGS sequence"/>
</dbReference>
<dbReference type="PANTHER" id="PTHR21564">
    <property type="entry name" value="BRAKELESS PROTEIN"/>
    <property type="match status" value="1"/>
</dbReference>
<feature type="compositionally biased region" description="Low complexity" evidence="1">
    <location>
        <begin position="150"/>
        <end position="184"/>
    </location>
</feature>
<feature type="compositionally biased region" description="Basic and acidic residues" evidence="1">
    <location>
        <begin position="1043"/>
        <end position="1053"/>
    </location>
</feature>
<dbReference type="InterPro" id="IPR040010">
    <property type="entry name" value="ZN608/ZN609"/>
</dbReference>
<feature type="region of interest" description="Disordered" evidence="1">
    <location>
        <begin position="1"/>
        <end position="23"/>
    </location>
</feature>
<feature type="region of interest" description="Disordered" evidence="1">
    <location>
        <begin position="1032"/>
        <end position="1147"/>
    </location>
</feature>
<gene>
    <name evidence="3" type="ORF">HJG60_020894</name>
</gene>
<feature type="compositionally biased region" description="Basic and acidic residues" evidence="1">
    <location>
        <begin position="937"/>
        <end position="957"/>
    </location>
</feature>
<feature type="region of interest" description="Disordered" evidence="1">
    <location>
        <begin position="732"/>
        <end position="879"/>
    </location>
</feature>
<feature type="region of interest" description="Disordered" evidence="1">
    <location>
        <begin position="929"/>
        <end position="1014"/>
    </location>
</feature>
<name>A0A834ET88_9CHIR</name>
<evidence type="ECO:0000259" key="2">
    <source>
        <dbReference type="PROSITE" id="PS00028"/>
    </source>
</evidence>
<accession>A0A834ET88</accession>
<dbReference type="PROSITE" id="PS00028">
    <property type="entry name" value="ZINC_FINGER_C2H2_1"/>
    <property type="match status" value="1"/>
</dbReference>
<evidence type="ECO:0000313" key="3">
    <source>
        <dbReference type="EMBL" id="KAF6128374.1"/>
    </source>
</evidence>
<feature type="compositionally biased region" description="Polar residues" evidence="1">
    <location>
        <begin position="450"/>
        <end position="459"/>
    </location>
</feature>
<feature type="compositionally biased region" description="Polar residues" evidence="1">
    <location>
        <begin position="867"/>
        <end position="879"/>
    </location>
</feature>
<reference evidence="3 4" key="1">
    <citation type="journal article" date="2020" name="Nature">
        <title>Six reference-quality genomes reveal evolution of bat adaptations.</title>
        <authorList>
            <person name="Jebb D."/>
            <person name="Huang Z."/>
            <person name="Pippel M."/>
            <person name="Hughes G.M."/>
            <person name="Lavrichenko K."/>
            <person name="Devanna P."/>
            <person name="Winkler S."/>
            <person name="Jermiin L.S."/>
            <person name="Skirmuntt E.C."/>
            <person name="Katzourakis A."/>
            <person name="Burkitt-Gray L."/>
            <person name="Ray D.A."/>
            <person name="Sullivan K.A.M."/>
            <person name="Roscito J.G."/>
            <person name="Kirilenko B.M."/>
            <person name="Davalos L.M."/>
            <person name="Corthals A.P."/>
            <person name="Power M.L."/>
            <person name="Jones G."/>
            <person name="Ransome R.D."/>
            <person name="Dechmann D.K.N."/>
            <person name="Locatelli A.G."/>
            <person name="Puechmaille S.J."/>
            <person name="Fedrigo O."/>
            <person name="Jarvis E.D."/>
            <person name="Hiller M."/>
            <person name="Vernes S.C."/>
            <person name="Myers E.W."/>
            <person name="Teeling E.C."/>
        </authorList>
    </citation>
    <scope>NUCLEOTIDE SEQUENCE [LARGE SCALE GENOMIC DNA]</scope>
    <source>
        <strain evidence="3">Bat1K_MPI-CBG_1</strain>
    </source>
</reference>
<sequence length="1324" mass="142400">MSVNISTAGKGVDPNTVDTYDSGDDWEIGVGNLIIDLDADLEKDRQKFEMNNSTNTTSSSNSKDCGGLASSGAGATTALADGLKFASVQPSAPQGNSHKETSKSKVKRSKTSKDANKSLPSAALYGIPEISSTGKRQEVQGRPGEATGMNSALGQSVSSGSVGGNPNSNSTSTGTSAVTAGAASCGKSKEEKPGKSQSSRGAKRDKDAGKSRKDKHDLLPGHPNGSGGQAPSGGHLYGFGAKSNGGGASPFHCGGTGSGSGVAAGEVSKSAPDSGLMGNCMLVKKEEEEEESHRRIKKLKTEKVDPLFTVPAPPPPISSSLTPQILPSYFSPSSSNIAAPVEQLLVRTRSVGVNTCEVGVVTEPECLGPCEPGTSVNLEGIVWHETEEGVLVVNVTWRNKTYVGTLLDCTKHDWAPPRFCESPTSDLEMRGGRGRGKRARSAAAAPGSEASFTESRGLQNKNRGGANGKGRRGSLNASGRRTPPNCATEDIKASPSSTNKRKNKPPMELDLNSSSEDNKPGKRVRTNSRSTPTTPQGKPDTTFLDQGCSSPVLIDCPHPNCNKKYKHINGLRYHQAHAHLDPENKLEFEPDSEDKISDCEEALSNVALECGEQSTSVAAYDQVKAPASPGSGNAPGTPKGKRELMSNGPGSVIGSKAGKDLSGHFLKDHLNKNEGLANGLSESQESRMASIKAEADKVYTFTDNAPSPSIGSASRMECNTLVNGQVPMAPLHVLTQNGSESSAAKTSSPAYSDISDAADDGGSDSRSEGMRSKASSPSDIISSKDGVVKGHSAATAQSSQMKESHSPYYHGYDPYYSPSYLHPGQVGVPAAGNGGSTQSMKIKKESEEDAEKKDKTEQLDAKRVDHTSASLQPQHQSVITQRHPALAQSLYYGQYAYGLYMDQKSLMATSPAYRQQYEKYYEDQRLAEQKMAQTGRGDCERKNELPLKELGKEDGKQKNMPSATISKAPSTPEPSKNHSKLGPSVPSKTEETGKSQLLSNHQQQLQADSFKAKQMENHQLIKEAVEMKSVMDSMKQTGVDPTSRFKQDPDSRTWHHYVYQPKYLDQQKSEDLDREKKLKEDSPRKTPNKESGVPGLPVSLTSIKEEPKEAKRPDSQSMEESKLKNDDRKTPVNWKDSRGTRVAVSSPMSQHQSYIQYLHAYPYPQMYDPSHPAYRAVSPVLMHSYPGAYLSPGFHYPVYGKMSGREEAEKVNTSPSINTKTTTESKALDLLQQHANQYRSKSPAPVEKATAEREREAERERDRHSPFGQRHLHTHHHTHVGMGYPLIPGQYDPFQGLTSAALVASQQVAAQASASGMFPAQRRE</sequence>
<evidence type="ECO:0000256" key="1">
    <source>
        <dbReference type="SAM" id="MobiDB-lite"/>
    </source>
</evidence>
<feature type="region of interest" description="Disordered" evidence="1">
    <location>
        <begin position="1235"/>
        <end position="1271"/>
    </location>
</feature>
<feature type="compositionally biased region" description="Basic and acidic residues" evidence="1">
    <location>
        <begin position="1065"/>
        <end position="1088"/>
    </location>
</feature>
<feature type="domain" description="C2H2-type" evidence="2">
    <location>
        <begin position="556"/>
        <end position="579"/>
    </location>
</feature>
<feature type="compositionally biased region" description="Basic and acidic residues" evidence="1">
    <location>
        <begin position="1249"/>
        <end position="1265"/>
    </location>
</feature>
<feature type="region of interest" description="Disordered" evidence="1">
    <location>
        <begin position="418"/>
        <end position="544"/>
    </location>
</feature>
<feature type="region of interest" description="Disordered" evidence="1">
    <location>
        <begin position="624"/>
        <end position="659"/>
    </location>
</feature>
<feature type="compositionally biased region" description="Basic and acidic residues" evidence="1">
    <location>
        <begin position="202"/>
        <end position="219"/>
    </location>
</feature>
<feature type="region of interest" description="Disordered" evidence="1">
    <location>
        <begin position="259"/>
        <end position="278"/>
    </location>
</feature>
<feature type="compositionally biased region" description="Polar residues" evidence="1">
    <location>
        <begin position="959"/>
        <end position="969"/>
    </location>
</feature>
<feature type="compositionally biased region" description="Low complexity" evidence="1">
    <location>
        <begin position="772"/>
        <end position="785"/>
    </location>
</feature>
<feature type="compositionally biased region" description="Low complexity" evidence="1">
    <location>
        <begin position="995"/>
        <end position="1006"/>
    </location>
</feature>
<feature type="compositionally biased region" description="Polar residues" evidence="1">
    <location>
        <begin position="527"/>
        <end position="536"/>
    </location>
</feature>
<evidence type="ECO:0000313" key="4">
    <source>
        <dbReference type="Proteomes" id="UP000664940"/>
    </source>
</evidence>
<organism evidence="3 4">
    <name type="scientific">Phyllostomus discolor</name>
    <name type="common">pale spear-nosed bat</name>
    <dbReference type="NCBI Taxonomy" id="89673"/>
    <lineage>
        <taxon>Eukaryota</taxon>
        <taxon>Metazoa</taxon>
        <taxon>Chordata</taxon>
        <taxon>Craniata</taxon>
        <taxon>Vertebrata</taxon>
        <taxon>Euteleostomi</taxon>
        <taxon>Mammalia</taxon>
        <taxon>Eutheria</taxon>
        <taxon>Laurasiatheria</taxon>
        <taxon>Chiroptera</taxon>
        <taxon>Yangochiroptera</taxon>
        <taxon>Phyllostomidae</taxon>
        <taxon>Phyllostominae</taxon>
        <taxon>Phyllostomus</taxon>
    </lineage>
</organism>
<feature type="compositionally biased region" description="Basic and acidic residues" evidence="1">
    <location>
        <begin position="842"/>
        <end position="866"/>
    </location>
</feature>
<protein>
    <submittedName>
        <fullName evidence="3">Zinc finger protein 608</fullName>
    </submittedName>
</protein>
<dbReference type="GO" id="GO:0006357">
    <property type="term" value="P:regulation of transcription by RNA polymerase II"/>
    <property type="evidence" value="ECO:0007669"/>
    <property type="project" value="TreeGrafter"/>
</dbReference>
<feature type="region of interest" description="Disordered" evidence="1">
    <location>
        <begin position="46"/>
        <end position="73"/>
    </location>
</feature>
<feature type="compositionally biased region" description="Gly residues" evidence="1">
    <location>
        <begin position="224"/>
        <end position="238"/>
    </location>
</feature>
<feature type="compositionally biased region" description="Low complexity" evidence="1">
    <location>
        <begin position="51"/>
        <end position="73"/>
    </location>
</feature>
<dbReference type="GO" id="GO:0005634">
    <property type="term" value="C:nucleus"/>
    <property type="evidence" value="ECO:0007669"/>
    <property type="project" value="TreeGrafter"/>
</dbReference>